<dbReference type="InterPro" id="IPR006771">
    <property type="entry name" value="CetA-like"/>
</dbReference>
<accession>A0A9P5C3J4</accession>
<comment type="caution">
    <text evidence="3">The sequence shown here is derived from an EMBL/GenBank/DDBJ whole genome shotgun (WGS) entry which is preliminary data.</text>
</comment>
<feature type="region of interest" description="Disordered" evidence="1">
    <location>
        <begin position="198"/>
        <end position="236"/>
    </location>
</feature>
<dbReference type="OrthoDB" id="5144514at2759"/>
<sequence>MQLITVLSVAASMAATASARSAVTLNSECDTSKPMARVHNRCNYDVYLWSVYKGDGCPTDEMVKLKSGETYQENYADPKGGDVGVSIKISKTQQCKGNDITQLEYFIQKNSPGFNYNYLDVSYVDCPSNSGDCPTRQEGYYLVAGAQTGAVKASAANTWCPVMSCNDPTTCNKISYVLPDDVQTKTCEPDQNMDFYMCGGEAPGDESSSSSAPSSSAAPSSTKASSTKAAATSTAASSSADSYDDFKVEAAAVTPAPQAEQVNNAQKTKTEVVYVTAYETINAKRHAHGHARRHQPFHA</sequence>
<protein>
    <recommendedName>
        <fullName evidence="5">Secreted protein</fullName>
    </recommendedName>
</protein>
<keyword evidence="2" id="KW-0732">Signal</keyword>
<name>A0A9P5C3J4_9PLEO</name>
<evidence type="ECO:0000313" key="3">
    <source>
        <dbReference type="EMBL" id="KAF3043627.1"/>
    </source>
</evidence>
<dbReference type="PANTHER" id="PTHR36195:SF6">
    <property type="entry name" value="SECRETED THAUMATIN-LIKE PROTEIN CALA"/>
    <property type="match status" value="1"/>
</dbReference>
<dbReference type="AlphaFoldDB" id="A0A9P5C3J4"/>
<evidence type="ECO:0000313" key="4">
    <source>
        <dbReference type="Proteomes" id="UP000758155"/>
    </source>
</evidence>
<feature type="compositionally biased region" description="Low complexity" evidence="1">
    <location>
        <begin position="207"/>
        <end position="236"/>
    </location>
</feature>
<feature type="chain" id="PRO_5040400891" description="Secreted protein" evidence="2">
    <location>
        <begin position="20"/>
        <end position="299"/>
    </location>
</feature>
<dbReference type="Pfam" id="PF04681">
    <property type="entry name" value="Bys1"/>
    <property type="match status" value="1"/>
</dbReference>
<dbReference type="PANTHER" id="PTHR36195">
    <property type="entry name" value="DOMAIN PROTEIN, PUTATIVE (AFU_ORTHOLOGUE AFUA_5G01990)-RELATED-RELATED"/>
    <property type="match status" value="1"/>
</dbReference>
<proteinExistence type="predicted"/>
<dbReference type="SUPFAM" id="SSF49870">
    <property type="entry name" value="Osmotin, thaumatin-like protein"/>
    <property type="match status" value="1"/>
</dbReference>
<organism evidence="3 4">
    <name type="scientific">Didymella heteroderae</name>
    <dbReference type="NCBI Taxonomy" id="1769908"/>
    <lineage>
        <taxon>Eukaryota</taxon>
        <taxon>Fungi</taxon>
        <taxon>Dikarya</taxon>
        <taxon>Ascomycota</taxon>
        <taxon>Pezizomycotina</taxon>
        <taxon>Dothideomycetes</taxon>
        <taxon>Pleosporomycetidae</taxon>
        <taxon>Pleosporales</taxon>
        <taxon>Pleosporineae</taxon>
        <taxon>Didymellaceae</taxon>
        <taxon>Didymella</taxon>
    </lineage>
</organism>
<dbReference type="InterPro" id="IPR037176">
    <property type="entry name" value="Osmotin/thaumatin-like_sf"/>
</dbReference>
<dbReference type="Proteomes" id="UP000758155">
    <property type="component" value="Unassembled WGS sequence"/>
</dbReference>
<gene>
    <name evidence="3" type="ORF">E8E12_001367</name>
</gene>
<feature type="signal peptide" evidence="2">
    <location>
        <begin position="1"/>
        <end position="19"/>
    </location>
</feature>
<evidence type="ECO:0000256" key="1">
    <source>
        <dbReference type="SAM" id="MobiDB-lite"/>
    </source>
</evidence>
<dbReference type="EMBL" id="SWKV01000011">
    <property type="protein sequence ID" value="KAF3043627.1"/>
    <property type="molecule type" value="Genomic_DNA"/>
</dbReference>
<reference evidence="3" key="1">
    <citation type="submission" date="2019-04" db="EMBL/GenBank/DDBJ databases">
        <title>Sequencing of skin fungus with MAO and IRED activity.</title>
        <authorList>
            <person name="Marsaioli A.J."/>
            <person name="Bonatto J.M.C."/>
            <person name="Reis Junior O."/>
        </authorList>
    </citation>
    <scope>NUCLEOTIDE SEQUENCE</scope>
    <source>
        <strain evidence="3">28M1</strain>
    </source>
</reference>
<evidence type="ECO:0000256" key="2">
    <source>
        <dbReference type="SAM" id="SignalP"/>
    </source>
</evidence>
<keyword evidence="4" id="KW-1185">Reference proteome</keyword>
<evidence type="ECO:0008006" key="5">
    <source>
        <dbReference type="Google" id="ProtNLM"/>
    </source>
</evidence>